<keyword evidence="2" id="KW-1185">Reference proteome</keyword>
<gene>
    <name evidence="1" type="ORF">CALMAC_LOCUS10398</name>
</gene>
<evidence type="ECO:0000313" key="2">
    <source>
        <dbReference type="Proteomes" id="UP000410492"/>
    </source>
</evidence>
<dbReference type="GO" id="GO:0001522">
    <property type="term" value="P:pseudouridine synthesis"/>
    <property type="evidence" value="ECO:0007669"/>
    <property type="project" value="InterPro"/>
</dbReference>
<evidence type="ECO:0008006" key="3">
    <source>
        <dbReference type="Google" id="ProtNLM"/>
    </source>
</evidence>
<dbReference type="Proteomes" id="UP000410492">
    <property type="component" value="Unassembled WGS sequence"/>
</dbReference>
<dbReference type="AlphaFoldDB" id="A0A653CMP9"/>
<dbReference type="GO" id="GO:0009982">
    <property type="term" value="F:pseudouridine synthase activity"/>
    <property type="evidence" value="ECO:0007669"/>
    <property type="project" value="InterPro"/>
</dbReference>
<dbReference type="Gene3D" id="3.30.2350.10">
    <property type="entry name" value="Pseudouridine synthase"/>
    <property type="match status" value="1"/>
</dbReference>
<dbReference type="PANTHER" id="PTHR13195:SF0">
    <property type="entry name" value="PSEUDOURIDYLATE SYNTHASE TRUB2, MITOCHONDRIAL"/>
    <property type="match status" value="1"/>
</dbReference>
<evidence type="ECO:0000313" key="1">
    <source>
        <dbReference type="EMBL" id="VEN49203.1"/>
    </source>
</evidence>
<accession>A0A653CMP9</accession>
<dbReference type="InterPro" id="IPR020103">
    <property type="entry name" value="PsdUridine_synth_cat_dom_sf"/>
</dbReference>
<proteinExistence type="predicted"/>
<reference evidence="1 2" key="1">
    <citation type="submission" date="2019-01" db="EMBL/GenBank/DDBJ databases">
        <authorList>
            <person name="Sayadi A."/>
        </authorList>
    </citation>
    <scope>NUCLEOTIDE SEQUENCE [LARGE SCALE GENOMIC DNA]</scope>
</reference>
<dbReference type="EMBL" id="CAACVG010008302">
    <property type="protein sequence ID" value="VEN49203.1"/>
    <property type="molecule type" value="Genomic_DNA"/>
</dbReference>
<organism evidence="1 2">
    <name type="scientific">Callosobruchus maculatus</name>
    <name type="common">Southern cowpea weevil</name>
    <name type="synonym">Pulse bruchid</name>
    <dbReference type="NCBI Taxonomy" id="64391"/>
    <lineage>
        <taxon>Eukaryota</taxon>
        <taxon>Metazoa</taxon>
        <taxon>Ecdysozoa</taxon>
        <taxon>Arthropoda</taxon>
        <taxon>Hexapoda</taxon>
        <taxon>Insecta</taxon>
        <taxon>Pterygota</taxon>
        <taxon>Neoptera</taxon>
        <taxon>Endopterygota</taxon>
        <taxon>Coleoptera</taxon>
        <taxon>Polyphaga</taxon>
        <taxon>Cucujiformia</taxon>
        <taxon>Chrysomeloidea</taxon>
        <taxon>Chrysomelidae</taxon>
        <taxon>Bruchinae</taxon>
        <taxon>Bruchini</taxon>
        <taxon>Callosobruchus</taxon>
    </lineage>
</organism>
<dbReference type="SUPFAM" id="SSF55120">
    <property type="entry name" value="Pseudouridine synthase"/>
    <property type="match status" value="1"/>
</dbReference>
<dbReference type="InterPro" id="IPR039048">
    <property type="entry name" value="Trub2"/>
</dbReference>
<protein>
    <recommendedName>
        <fullName evidence="3">Pseudouridine synthase II N-terminal domain-containing protein</fullName>
    </recommendedName>
</protein>
<dbReference type="OrthoDB" id="6759771at2759"/>
<sequence>MQAAHQKKMFEMSGIDMQSQLAYELAAQGPIRPINSKLPIIYGIKCIDYEGPEFTLEIQCINEYETYLVGLIHEIGVRLHSTAHCTAIKCIRHSYFNLDHALLSRHWDLKNILQNIRMCNRILAENEHVLKQTSIALR</sequence>
<dbReference type="PANTHER" id="PTHR13195">
    <property type="entry name" value="PSEUDOURIDINE SYNTHASE-RELATED"/>
    <property type="match status" value="1"/>
</dbReference>
<name>A0A653CMP9_CALMS</name>
<dbReference type="GO" id="GO:0003723">
    <property type="term" value="F:RNA binding"/>
    <property type="evidence" value="ECO:0007669"/>
    <property type="project" value="InterPro"/>
</dbReference>